<dbReference type="KEGG" id="ehx:EMIHUDRAFT_198004"/>
<evidence type="ECO:0000256" key="1">
    <source>
        <dbReference type="SAM" id="MobiDB-lite"/>
    </source>
</evidence>
<evidence type="ECO:0000313" key="3">
    <source>
        <dbReference type="EnsemblProtists" id="EOD09526"/>
    </source>
</evidence>
<accession>A0A0D3IE41</accession>
<dbReference type="Pfam" id="PF04571">
    <property type="entry name" value="Lipin_N"/>
    <property type="match status" value="1"/>
</dbReference>
<organism evidence="3 4">
    <name type="scientific">Emiliania huxleyi (strain CCMP1516)</name>
    <dbReference type="NCBI Taxonomy" id="280463"/>
    <lineage>
        <taxon>Eukaryota</taxon>
        <taxon>Haptista</taxon>
        <taxon>Haptophyta</taxon>
        <taxon>Prymnesiophyceae</taxon>
        <taxon>Isochrysidales</taxon>
        <taxon>Noelaerhabdaceae</taxon>
        <taxon>Emiliania</taxon>
    </lineage>
</organism>
<sequence length="234" mass="24057">MDADRASGSSPVPPRAAVVKRSVGKRIAEAIVGVPALIGDSMADMLSINQSTLSGAIDIIVVPQADGSLRSSPFHVRFGKFQVMKAHEKIVTIVVNDEPVDITMRLGYSGEAYFIDEASYLEQATEIDLDAVELDGAAGDHPAARGKGELPIALVTAPVAVAPPPLMSRSTDDSAAMRIVTPPSCVPPGVIRVPHSDPGVGAASSIAEGEGAGLTRRVGASQPPMRSGGSQMAG</sequence>
<dbReference type="STRING" id="2903.R1DFE6"/>
<keyword evidence="4" id="KW-1185">Reference proteome</keyword>
<dbReference type="InterPro" id="IPR026058">
    <property type="entry name" value="LIPIN"/>
</dbReference>
<feature type="domain" description="Lipin N-terminal" evidence="2">
    <location>
        <begin position="46"/>
        <end position="123"/>
    </location>
</feature>
<proteinExistence type="predicted"/>
<dbReference type="eggNOG" id="KOG2116">
    <property type="taxonomic scope" value="Eukaryota"/>
</dbReference>
<protein>
    <recommendedName>
        <fullName evidence="2">Lipin N-terminal domain-containing protein</fullName>
    </recommendedName>
</protein>
<dbReference type="PANTHER" id="PTHR12181">
    <property type="entry name" value="LIPIN"/>
    <property type="match status" value="1"/>
</dbReference>
<dbReference type="GeneID" id="17255662"/>
<dbReference type="PANTHER" id="PTHR12181:SF12">
    <property type="entry name" value="PHOSPHATIDATE PHOSPHATASE"/>
    <property type="match status" value="1"/>
</dbReference>
<evidence type="ECO:0000259" key="2">
    <source>
        <dbReference type="Pfam" id="PF04571"/>
    </source>
</evidence>
<dbReference type="PaxDb" id="2903-EOD09526"/>
<evidence type="ECO:0000313" key="4">
    <source>
        <dbReference type="Proteomes" id="UP000013827"/>
    </source>
</evidence>
<dbReference type="RefSeq" id="XP_005761955.1">
    <property type="nucleotide sequence ID" value="XM_005761898.1"/>
</dbReference>
<dbReference type="Proteomes" id="UP000013827">
    <property type="component" value="Unassembled WGS sequence"/>
</dbReference>
<dbReference type="GO" id="GO:0008195">
    <property type="term" value="F:phosphatidate phosphatase activity"/>
    <property type="evidence" value="ECO:0007669"/>
    <property type="project" value="TreeGrafter"/>
</dbReference>
<name>A0A0D3IE41_EMIH1</name>
<dbReference type="EnsemblProtists" id="EOD09526">
    <property type="protein sequence ID" value="EOD09526"/>
    <property type="gene ID" value="EMIHUDRAFT_198004"/>
</dbReference>
<reference evidence="3" key="2">
    <citation type="submission" date="2024-10" db="UniProtKB">
        <authorList>
            <consortium name="EnsemblProtists"/>
        </authorList>
    </citation>
    <scope>IDENTIFICATION</scope>
</reference>
<dbReference type="InterPro" id="IPR007651">
    <property type="entry name" value="Lipin_N"/>
</dbReference>
<reference evidence="4" key="1">
    <citation type="journal article" date="2013" name="Nature">
        <title>Pan genome of the phytoplankton Emiliania underpins its global distribution.</title>
        <authorList>
            <person name="Read B.A."/>
            <person name="Kegel J."/>
            <person name="Klute M.J."/>
            <person name="Kuo A."/>
            <person name="Lefebvre S.C."/>
            <person name="Maumus F."/>
            <person name="Mayer C."/>
            <person name="Miller J."/>
            <person name="Monier A."/>
            <person name="Salamov A."/>
            <person name="Young J."/>
            <person name="Aguilar M."/>
            <person name="Claverie J.M."/>
            <person name="Frickenhaus S."/>
            <person name="Gonzalez K."/>
            <person name="Herman E.K."/>
            <person name="Lin Y.C."/>
            <person name="Napier J."/>
            <person name="Ogata H."/>
            <person name="Sarno A.F."/>
            <person name="Shmutz J."/>
            <person name="Schroeder D."/>
            <person name="de Vargas C."/>
            <person name="Verret F."/>
            <person name="von Dassow P."/>
            <person name="Valentin K."/>
            <person name="Van de Peer Y."/>
            <person name="Wheeler G."/>
            <person name="Dacks J.B."/>
            <person name="Delwiche C.F."/>
            <person name="Dyhrman S.T."/>
            <person name="Glockner G."/>
            <person name="John U."/>
            <person name="Richards T."/>
            <person name="Worden A.Z."/>
            <person name="Zhang X."/>
            <person name="Grigoriev I.V."/>
            <person name="Allen A.E."/>
            <person name="Bidle K."/>
            <person name="Borodovsky M."/>
            <person name="Bowler C."/>
            <person name="Brownlee C."/>
            <person name="Cock J.M."/>
            <person name="Elias M."/>
            <person name="Gladyshev V.N."/>
            <person name="Groth M."/>
            <person name="Guda C."/>
            <person name="Hadaegh A."/>
            <person name="Iglesias-Rodriguez M.D."/>
            <person name="Jenkins J."/>
            <person name="Jones B.M."/>
            <person name="Lawson T."/>
            <person name="Leese F."/>
            <person name="Lindquist E."/>
            <person name="Lobanov A."/>
            <person name="Lomsadze A."/>
            <person name="Malik S.B."/>
            <person name="Marsh M.E."/>
            <person name="Mackinder L."/>
            <person name="Mock T."/>
            <person name="Mueller-Roeber B."/>
            <person name="Pagarete A."/>
            <person name="Parker M."/>
            <person name="Probert I."/>
            <person name="Quesneville H."/>
            <person name="Raines C."/>
            <person name="Rensing S.A."/>
            <person name="Riano-Pachon D.M."/>
            <person name="Richier S."/>
            <person name="Rokitta S."/>
            <person name="Shiraiwa Y."/>
            <person name="Soanes D.M."/>
            <person name="van der Giezen M."/>
            <person name="Wahlund T.M."/>
            <person name="Williams B."/>
            <person name="Wilson W."/>
            <person name="Wolfe G."/>
            <person name="Wurch L.L."/>
        </authorList>
    </citation>
    <scope>NUCLEOTIDE SEQUENCE</scope>
</reference>
<dbReference type="HOGENOM" id="CLU_1186886_0_0_1"/>
<dbReference type="AlphaFoldDB" id="A0A0D3IE41"/>
<feature type="region of interest" description="Disordered" evidence="1">
    <location>
        <begin position="196"/>
        <end position="234"/>
    </location>
</feature>